<gene>
    <name evidence="7" type="ORF">Agub_g13777</name>
</gene>
<evidence type="ECO:0000256" key="5">
    <source>
        <dbReference type="ARBA" id="ARBA00023242"/>
    </source>
</evidence>
<sequence>MDKAQPWKPGDDRPKYYPETVVFALDACEDPGVDPNKHYGRFELLKQCICMFAQAKSRVNAHHKYGLVVIRDTVRWEGAGVTASPEGLAAALRGVQPAAPGGAGRPGGVPPPPPPPLELGSLLGLVQPLAVAEEADGG</sequence>
<proteinExistence type="predicted"/>
<feature type="region of interest" description="Disordered" evidence="6">
    <location>
        <begin position="96"/>
        <end position="117"/>
    </location>
</feature>
<name>A0AAD3E2E0_9CHLO</name>
<comment type="subcellular location">
    <subcellularLocation>
        <location evidence="1">Nucleus</location>
    </subcellularLocation>
</comment>
<feature type="compositionally biased region" description="Pro residues" evidence="6">
    <location>
        <begin position="108"/>
        <end position="117"/>
    </location>
</feature>
<reference evidence="7 8" key="1">
    <citation type="journal article" date="2021" name="Sci. Rep.">
        <title>Genome sequencing of the multicellular alga Astrephomene provides insights into convergent evolution of germ-soma differentiation.</title>
        <authorList>
            <person name="Yamashita S."/>
            <person name="Yamamoto K."/>
            <person name="Matsuzaki R."/>
            <person name="Suzuki S."/>
            <person name="Yamaguchi H."/>
            <person name="Hirooka S."/>
            <person name="Minakuchi Y."/>
            <person name="Miyagishima S."/>
            <person name="Kawachi M."/>
            <person name="Toyoda A."/>
            <person name="Nozaki H."/>
        </authorList>
    </citation>
    <scope>NUCLEOTIDE SEQUENCE [LARGE SCALE GENOMIC DNA]</scope>
    <source>
        <strain evidence="7 8">NIES-4017</strain>
    </source>
</reference>
<accession>A0AAD3E2E0</accession>
<comment type="caution">
    <text evidence="7">The sequence shown here is derived from an EMBL/GenBank/DDBJ whole genome shotgun (WGS) entry which is preliminary data.</text>
</comment>
<dbReference type="PANTHER" id="PTHR15660:SF1">
    <property type="entry name" value="BRISC AND BRCA1-A COMPLEX MEMBER 1"/>
    <property type="match status" value="1"/>
</dbReference>
<evidence type="ECO:0000313" key="7">
    <source>
        <dbReference type="EMBL" id="GFR51354.1"/>
    </source>
</evidence>
<dbReference type="AlphaFoldDB" id="A0AAD3E2E0"/>
<keyword evidence="3" id="KW-0227">DNA damage</keyword>
<keyword evidence="5" id="KW-0539">Nucleus</keyword>
<evidence type="ECO:0000313" key="8">
    <source>
        <dbReference type="Proteomes" id="UP001054857"/>
    </source>
</evidence>
<dbReference type="EMBL" id="BMAR01000049">
    <property type="protein sequence ID" value="GFR51354.1"/>
    <property type="molecule type" value="Genomic_DNA"/>
</dbReference>
<evidence type="ECO:0000256" key="4">
    <source>
        <dbReference type="ARBA" id="ARBA00023204"/>
    </source>
</evidence>
<dbReference type="GO" id="GO:0045739">
    <property type="term" value="P:positive regulation of DNA repair"/>
    <property type="evidence" value="ECO:0007669"/>
    <property type="project" value="InterPro"/>
</dbReference>
<evidence type="ECO:0000256" key="6">
    <source>
        <dbReference type="SAM" id="MobiDB-lite"/>
    </source>
</evidence>
<protein>
    <submittedName>
        <fullName evidence="7">Uncharacterized protein</fullName>
    </submittedName>
</protein>
<dbReference type="PANTHER" id="PTHR15660">
    <property type="entry name" value="BRISC AND BRCA1-A COMPLEX MEMBER 1"/>
    <property type="match status" value="1"/>
</dbReference>
<dbReference type="GO" id="GO:0006281">
    <property type="term" value="P:DNA repair"/>
    <property type="evidence" value="ECO:0007669"/>
    <property type="project" value="UniProtKB-KW"/>
</dbReference>
<evidence type="ECO:0000256" key="1">
    <source>
        <dbReference type="ARBA" id="ARBA00004123"/>
    </source>
</evidence>
<dbReference type="Proteomes" id="UP001054857">
    <property type="component" value="Unassembled WGS sequence"/>
</dbReference>
<feature type="non-terminal residue" evidence="7">
    <location>
        <position position="1"/>
    </location>
</feature>
<evidence type="ECO:0000256" key="2">
    <source>
        <dbReference type="ARBA" id="ARBA00022490"/>
    </source>
</evidence>
<dbReference type="GO" id="GO:0070552">
    <property type="term" value="C:BRISC complex"/>
    <property type="evidence" value="ECO:0007669"/>
    <property type="project" value="InterPro"/>
</dbReference>
<keyword evidence="8" id="KW-1185">Reference proteome</keyword>
<evidence type="ECO:0000256" key="3">
    <source>
        <dbReference type="ARBA" id="ARBA00022763"/>
    </source>
</evidence>
<keyword evidence="2" id="KW-0963">Cytoplasm</keyword>
<organism evidence="7 8">
    <name type="scientific">Astrephomene gubernaculifera</name>
    <dbReference type="NCBI Taxonomy" id="47775"/>
    <lineage>
        <taxon>Eukaryota</taxon>
        <taxon>Viridiplantae</taxon>
        <taxon>Chlorophyta</taxon>
        <taxon>core chlorophytes</taxon>
        <taxon>Chlorophyceae</taxon>
        <taxon>CS clade</taxon>
        <taxon>Chlamydomonadales</taxon>
        <taxon>Astrephomenaceae</taxon>
        <taxon>Astrephomene</taxon>
    </lineage>
</organism>
<keyword evidence="4" id="KW-0234">DNA repair</keyword>
<dbReference type="InterPro" id="IPR026126">
    <property type="entry name" value="BABAM1"/>
</dbReference>